<keyword evidence="3 5" id="KW-1133">Transmembrane helix</keyword>
<dbReference type="Gene3D" id="1.10.3430.10">
    <property type="entry name" value="Ammonium transporter AmtB like domains"/>
    <property type="match status" value="1"/>
</dbReference>
<dbReference type="InterPro" id="IPR029020">
    <property type="entry name" value="Ammonium/urea_transptr"/>
</dbReference>
<dbReference type="InterPro" id="IPR024041">
    <property type="entry name" value="NH4_transpt_AmtB-like_dom"/>
</dbReference>
<proteinExistence type="predicted"/>
<dbReference type="GO" id="GO:0008519">
    <property type="term" value="F:ammonium channel activity"/>
    <property type="evidence" value="ECO:0007669"/>
    <property type="project" value="InterPro"/>
</dbReference>
<name>A0A199W3M6_ANACO</name>
<evidence type="ECO:0000256" key="5">
    <source>
        <dbReference type="SAM" id="Phobius"/>
    </source>
</evidence>
<organism evidence="7 8">
    <name type="scientific">Ananas comosus</name>
    <name type="common">Pineapple</name>
    <name type="synonym">Ananas ananas</name>
    <dbReference type="NCBI Taxonomy" id="4615"/>
    <lineage>
        <taxon>Eukaryota</taxon>
        <taxon>Viridiplantae</taxon>
        <taxon>Streptophyta</taxon>
        <taxon>Embryophyta</taxon>
        <taxon>Tracheophyta</taxon>
        <taxon>Spermatophyta</taxon>
        <taxon>Magnoliopsida</taxon>
        <taxon>Liliopsida</taxon>
        <taxon>Poales</taxon>
        <taxon>Bromeliaceae</taxon>
        <taxon>Bromelioideae</taxon>
        <taxon>Ananas</taxon>
    </lineage>
</organism>
<dbReference type="AlphaFoldDB" id="A0A199W3M6"/>
<protein>
    <submittedName>
        <fullName evidence="7">Ammonium transporter 1 member 1</fullName>
    </submittedName>
</protein>
<dbReference type="Proteomes" id="UP000092600">
    <property type="component" value="Unassembled WGS sequence"/>
</dbReference>
<comment type="subcellular location">
    <subcellularLocation>
        <location evidence="1">Membrane</location>
        <topology evidence="1">Multi-pass membrane protein</topology>
    </subcellularLocation>
</comment>
<keyword evidence="4 5" id="KW-0472">Membrane</keyword>
<feature type="transmembrane region" description="Helical" evidence="5">
    <location>
        <begin position="12"/>
        <end position="33"/>
    </location>
</feature>
<reference evidence="7 8" key="1">
    <citation type="journal article" date="2016" name="DNA Res.">
        <title>The draft genome of MD-2 pineapple using hybrid error correction of long reads.</title>
        <authorList>
            <person name="Redwan R.M."/>
            <person name="Saidin A."/>
            <person name="Kumar S.V."/>
        </authorList>
    </citation>
    <scope>NUCLEOTIDE SEQUENCE [LARGE SCALE GENOMIC DNA]</scope>
    <source>
        <strain evidence="8">cv. MD2</strain>
        <tissue evidence="7">Leaf</tissue>
    </source>
</reference>
<evidence type="ECO:0000256" key="4">
    <source>
        <dbReference type="ARBA" id="ARBA00023136"/>
    </source>
</evidence>
<sequence length="97" mass="10517">MGGGGRLLAAHVVQILVIFGWVTCTMGPLFLLLHKLGLLRISAEDEMAGMDLTRHGGFAYVYHDAEHDPSKHEGGFMLRSAVARIEPNSTPSTTNQV</sequence>
<keyword evidence="2 5" id="KW-0812">Transmembrane</keyword>
<dbReference type="STRING" id="4615.A0A199W3M6"/>
<dbReference type="PANTHER" id="PTHR11730:SF121">
    <property type="entry name" value="AMMONIUM TRANSPORTER 1 MEMBER 1"/>
    <property type="match status" value="1"/>
</dbReference>
<accession>A0A199W3M6</accession>
<comment type="caution">
    <text evidence="7">The sequence shown here is derived from an EMBL/GenBank/DDBJ whole genome shotgun (WGS) entry which is preliminary data.</text>
</comment>
<dbReference type="GO" id="GO:0005886">
    <property type="term" value="C:plasma membrane"/>
    <property type="evidence" value="ECO:0007669"/>
    <property type="project" value="TreeGrafter"/>
</dbReference>
<evidence type="ECO:0000313" key="8">
    <source>
        <dbReference type="Proteomes" id="UP000092600"/>
    </source>
</evidence>
<gene>
    <name evidence="7" type="ORF">ACMD2_23859</name>
</gene>
<evidence type="ECO:0000259" key="6">
    <source>
        <dbReference type="Pfam" id="PF00909"/>
    </source>
</evidence>
<dbReference type="Pfam" id="PF00909">
    <property type="entry name" value="Ammonium_transp"/>
    <property type="match status" value="1"/>
</dbReference>
<evidence type="ECO:0000256" key="3">
    <source>
        <dbReference type="ARBA" id="ARBA00022989"/>
    </source>
</evidence>
<feature type="domain" description="Ammonium transporter AmtB-like" evidence="6">
    <location>
        <begin position="2"/>
        <end position="60"/>
    </location>
</feature>
<dbReference type="GO" id="GO:0097272">
    <property type="term" value="P:ammonium homeostasis"/>
    <property type="evidence" value="ECO:0007669"/>
    <property type="project" value="TreeGrafter"/>
</dbReference>
<dbReference type="PANTHER" id="PTHR11730">
    <property type="entry name" value="AMMONIUM TRANSPORTER"/>
    <property type="match status" value="1"/>
</dbReference>
<evidence type="ECO:0000256" key="1">
    <source>
        <dbReference type="ARBA" id="ARBA00004141"/>
    </source>
</evidence>
<evidence type="ECO:0000256" key="2">
    <source>
        <dbReference type="ARBA" id="ARBA00022692"/>
    </source>
</evidence>
<evidence type="ECO:0000313" key="7">
    <source>
        <dbReference type="EMBL" id="OAY83914.1"/>
    </source>
</evidence>
<dbReference type="EMBL" id="LSRQ01000294">
    <property type="protein sequence ID" value="OAY83914.1"/>
    <property type="molecule type" value="Genomic_DNA"/>
</dbReference>